<dbReference type="AlphaFoldDB" id="A0AAW5AYE3"/>
<feature type="transmembrane region" description="Helical" evidence="1">
    <location>
        <begin position="228"/>
        <end position="248"/>
    </location>
</feature>
<organism evidence="2 3">
    <name type="scientific">Oceanobacillus jordanicus</name>
    <dbReference type="NCBI Taxonomy" id="2867266"/>
    <lineage>
        <taxon>Bacteria</taxon>
        <taxon>Bacillati</taxon>
        <taxon>Bacillota</taxon>
        <taxon>Bacilli</taxon>
        <taxon>Bacillales</taxon>
        <taxon>Bacillaceae</taxon>
        <taxon>Oceanobacillus</taxon>
    </lineage>
</organism>
<keyword evidence="1" id="KW-1133">Transmembrane helix</keyword>
<gene>
    <name evidence="2" type="ORF">K3T81_00090</name>
</gene>
<keyword evidence="3" id="KW-1185">Reference proteome</keyword>
<name>A0AAW5AYE3_9BACI</name>
<evidence type="ECO:0000313" key="3">
    <source>
        <dbReference type="Proteomes" id="UP001199631"/>
    </source>
</evidence>
<dbReference type="EMBL" id="JAIFZM010000001">
    <property type="protein sequence ID" value="MCG3417532.1"/>
    <property type="molecule type" value="Genomic_DNA"/>
</dbReference>
<feature type="transmembrane region" description="Helical" evidence="1">
    <location>
        <begin position="84"/>
        <end position="104"/>
    </location>
</feature>
<accession>A0AAW5AYE3</accession>
<keyword evidence="1" id="KW-0472">Membrane</keyword>
<dbReference type="Proteomes" id="UP001199631">
    <property type="component" value="Unassembled WGS sequence"/>
</dbReference>
<feature type="transmembrane region" description="Helical" evidence="1">
    <location>
        <begin position="20"/>
        <end position="39"/>
    </location>
</feature>
<evidence type="ECO:0000256" key="1">
    <source>
        <dbReference type="SAM" id="Phobius"/>
    </source>
</evidence>
<keyword evidence="1" id="KW-0812">Transmembrane</keyword>
<feature type="transmembrane region" description="Helical" evidence="1">
    <location>
        <begin position="51"/>
        <end position="72"/>
    </location>
</feature>
<proteinExistence type="predicted"/>
<evidence type="ECO:0000313" key="2">
    <source>
        <dbReference type="EMBL" id="MCG3417532.1"/>
    </source>
</evidence>
<protein>
    <submittedName>
        <fullName evidence="2">Uncharacterized protein</fullName>
    </submittedName>
</protein>
<comment type="caution">
    <text evidence="2">The sequence shown here is derived from an EMBL/GenBank/DDBJ whole genome shotgun (WGS) entry which is preliminary data.</text>
</comment>
<dbReference type="RefSeq" id="WP_238017233.1">
    <property type="nucleotide sequence ID" value="NZ_JAIFZM010000001.1"/>
</dbReference>
<reference evidence="2 3" key="1">
    <citation type="journal article" date="2022" name="Evol. Bioinform. Online">
        <title>Draft Genome Sequence of Oceanobacillus jordanicus Strain GSFE11, a Halotolerant Plant Growth-Promoting Bacterial Endophyte Isolated From the Jordan Valley.</title>
        <authorList>
            <person name="Alhindi T."/>
            <person name="Albdaiwi R."/>
        </authorList>
    </citation>
    <scope>NUCLEOTIDE SEQUENCE [LARGE SCALE GENOMIC DNA]</scope>
    <source>
        <strain evidence="2 3">GSFE11</strain>
    </source>
</reference>
<feature type="transmembrane region" description="Helical" evidence="1">
    <location>
        <begin position="157"/>
        <end position="178"/>
    </location>
</feature>
<feature type="transmembrane region" description="Helical" evidence="1">
    <location>
        <begin position="185"/>
        <end position="208"/>
    </location>
</feature>
<sequence>MKKHNNYLKVMTDMFLIQLFWAFGIMGVMLIIGLVRLIFHMQENGQDNLYNSFFVVATFFVFVIGVMATYYLPHYVGLGVTRKNYFKGATLALVGLTVILPFIIWGTSVITELIIENVTSFSFREPNMDVSTEDSNFIGDIVEFLIVTPFVEPESNWVLAIGIFSLKILVYYLAGWLISAAFYKFSVIAGLGAIAISIVLLTVENVLLRSILSLPIPNRFAFLEVPEGIAIVALLLIPLGMFYLIRVLTKRVSIRM</sequence>